<dbReference type="EMBL" id="BA000022">
    <property type="protein sequence ID" value="BAA16638.1"/>
    <property type="molecule type" value="Genomic_DNA"/>
</dbReference>
<dbReference type="STRING" id="1148.gene:10497493"/>
<dbReference type="EnsemblBacteria" id="BAA16638">
    <property type="protein sequence ID" value="BAA16638"/>
    <property type="gene ID" value="BAA16638"/>
</dbReference>
<feature type="coiled-coil region" evidence="1">
    <location>
        <begin position="45"/>
        <end position="107"/>
    </location>
</feature>
<accession>P72636</accession>
<gene>
    <name evidence="3" type="ordered locus">sll1061</name>
</gene>
<dbReference type="InParanoid" id="P72636"/>
<evidence type="ECO:0000313" key="3">
    <source>
        <dbReference type="EMBL" id="BAA16638.1"/>
    </source>
</evidence>
<name>P72636_SYNY3</name>
<dbReference type="eggNOG" id="COG1196">
    <property type="taxonomic scope" value="Bacteria"/>
</dbReference>
<feature type="region of interest" description="Disordered" evidence="2">
    <location>
        <begin position="143"/>
        <end position="171"/>
    </location>
</feature>
<dbReference type="AlphaFoldDB" id="P72636"/>
<feature type="compositionally biased region" description="Basic and acidic residues" evidence="2">
    <location>
        <begin position="150"/>
        <end position="159"/>
    </location>
</feature>
<dbReference type="PIR" id="S74486">
    <property type="entry name" value="S74486"/>
</dbReference>
<evidence type="ECO:0000256" key="1">
    <source>
        <dbReference type="SAM" id="Coils"/>
    </source>
</evidence>
<sequence>MDRIEQKVKELYDLAKIYPDDENLQIAVGTLKSIRRSRGSLQSWNSRYRSQISELNSSIEIQEEEKNRLQAELDQIKIEVQNSIVEKQKMIIERDKIKAELKNIQTEIELAAFKVKESRSWFGKFHILWTFVNSVFFDEPPDMGLIDTSPKSDPDKPQMDTKPSSIGRDSG</sequence>
<reference evidence="3 4" key="1">
    <citation type="journal article" date="1995" name="DNA Res.">
        <title>Sequence analysis of the genome of the unicellular cyanobacterium Synechocystis sp. strain PCC6803. I. Sequence features in the 1 Mb region from map positions 64% to 92% of the genome.</title>
        <authorList>
            <person name="Kaneko T."/>
            <person name="Tanaka A."/>
            <person name="Sato S."/>
            <person name="Kotani H."/>
            <person name="Sazuka T."/>
            <person name="Miyajima N."/>
            <person name="Sugiura M."/>
            <person name="Tabata S."/>
        </authorList>
    </citation>
    <scope>NUCLEOTIDE SEQUENCE [LARGE SCALE GENOMIC DNA]</scope>
    <source>
        <strain evidence="4">ATCC 27184 / PCC 6803 / Kazusa</strain>
    </source>
</reference>
<protein>
    <submittedName>
        <fullName evidence="3">Sll1061 protein</fullName>
    </submittedName>
</protein>
<organism evidence="3 4">
    <name type="scientific">Synechocystis sp. (strain ATCC 27184 / PCC 6803 / Kazusa)</name>
    <dbReference type="NCBI Taxonomy" id="1111708"/>
    <lineage>
        <taxon>Bacteria</taxon>
        <taxon>Bacillati</taxon>
        <taxon>Cyanobacteriota</taxon>
        <taxon>Cyanophyceae</taxon>
        <taxon>Synechococcales</taxon>
        <taxon>Merismopediaceae</taxon>
        <taxon>Synechocystis</taxon>
    </lineage>
</organism>
<evidence type="ECO:0000313" key="4">
    <source>
        <dbReference type="Proteomes" id="UP000001425"/>
    </source>
</evidence>
<dbReference type="IntAct" id="P72636">
    <property type="interactions" value="2"/>
</dbReference>
<keyword evidence="1" id="KW-0175">Coiled coil</keyword>
<keyword evidence="4" id="KW-1185">Reference proteome</keyword>
<proteinExistence type="predicted"/>
<evidence type="ECO:0000256" key="2">
    <source>
        <dbReference type="SAM" id="MobiDB-lite"/>
    </source>
</evidence>
<dbReference type="Proteomes" id="UP000001425">
    <property type="component" value="Chromosome"/>
</dbReference>
<dbReference type="PaxDb" id="1148-1651710"/>
<reference evidence="3 4" key="2">
    <citation type="journal article" date="1996" name="DNA Res.">
        <title>Sequence analysis of the genome of the unicellular cyanobacterium Synechocystis sp. strain PCC6803. II. Sequence determination of the entire genome and assignment of potential protein-coding regions.</title>
        <authorList>
            <person name="Kaneko T."/>
            <person name="Sato S."/>
            <person name="Kotani H."/>
            <person name="Tanaka A."/>
            <person name="Asamizu E."/>
            <person name="Nakamura Y."/>
            <person name="Miyajima N."/>
            <person name="Hirosawa M."/>
            <person name="Sugiura M."/>
            <person name="Sasamoto S."/>
            <person name="Kimura T."/>
            <person name="Hosouchi T."/>
            <person name="Matsuno A."/>
            <person name="Muraki A."/>
            <person name="Nakazaki N."/>
            <person name="Naruo K."/>
            <person name="Okumura S."/>
            <person name="Shimpo S."/>
            <person name="Takeuchi C."/>
            <person name="Wada T."/>
            <person name="Watanabe A."/>
            <person name="Yamada M."/>
            <person name="Yasuda M."/>
            <person name="Tabata S."/>
        </authorList>
    </citation>
    <scope>NUCLEOTIDE SEQUENCE [LARGE SCALE GENOMIC DNA]</scope>
    <source>
        <strain evidence="4">ATCC 27184 / PCC 6803 / Kazusa</strain>
    </source>
</reference>
<dbReference type="KEGG" id="syn:sll1061"/>